<keyword evidence="2 7" id="KW-0963">Cytoplasm</keyword>
<evidence type="ECO:0000256" key="2">
    <source>
        <dbReference type="ARBA" id="ARBA00022490"/>
    </source>
</evidence>
<dbReference type="GO" id="GO:0071424">
    <property type="term" value="F:rRNA (cytosine-N4-)-methyltransferase activity"/>
    <property type="evidence" value="ECO:0007669"/>
    <property type="project" value="UniProtKB-UniRule"/>
</dbReference>
<dbReference type="GeneID" id="42982681"/>
<keyword evidence="3 7" id="KW-0698">rRNA processing</keyword>
<dbReference type="GO" id="GO:0005737">
    <property type="term" value="C:cytoplasm"/>
    <property type="evidence" value="ECO:0007669"/>
    <property type="project" value="UniProtKB-SubCell"/>
</dbReference>
<dbReference type="Proteomes" id="UP000078582">
    <property type="component" value="Chromosome"/>
</dbReference>
<comment type="subcellular location">
    <subcellularLocation>
        <location evidence="7">Cytoplasm</location>
    </subcellularLocation>
</comment>
<proteinExistence type="inferred from homology"/>
<keyword evidence="5 7" id="KW-0808">Transferase</keyword>
<dbReference type="GO" id="GO:0070475">
    <property type="term" value="P:rRNA base methylation"/>
    <property type="evidence" value="ECO:0007669"/>
    <property type="project" value="UniProtKB-UniRule"/>
</dbReference>
<dbReference type="InterPro" id="IPR029063">
    <property type="entry name" value="SAM-dependent_MTases_sf"/>
</dbReference>
<dbReference type="Gene3D" id="1.10.150.170">
    <property type="entry name" value="Putative methyltransferase TM0872, insert domain"/>
    <property type="match status" value="1"/>
</dbReference>
<feature type="binding site" evidence="7">
    <location>
        <position position="110"/>
    </location>
    <ligand>
        <name>S-adenosyl-L-methionine</name>
        <dbReference type="ChEBI" id="CHEBI:59789"/>
    </ligand>
</feature>
<comment type="similarity">
    <text evidence="1 7">Belongs to the methyltransferase superfamily. RsmH family.</text>
</comment>
<dbReference type="OrthoDB" id="9806637at2"/>
<dbReference type="HAMAP" id="MF_01007">
    <property type="entry name" value="16SrRNA_methyltr_H"/>
    <property type="match status" value="1"/>
</dbReference>
<dbReference type="Gene3D" id="3.40.50.150">
    <property type="entry name" value="Vaccinia Virus protein VP39"/>
    <property type="match status" value="1"/>
</dbReference>
<name>A0A192H4H3_9LACO</name>
<dbReference type="SUPFAM" id="SSF53335">
    <property type="entry name" value="S-adenosyl-L-methionine-dependent methyltransferases"/>
    <property type="match status" value="1"/>
</dbReference>
<dbReference type="FunFam" id="1.10.150.170:FF:000001">
    <property type="entry name" value="Ribosomal RNA small subunit methyltransferase H"/>
    <property type="match status" value="1"/>
</dbReference>
<feature type="binding site" evidence="7">
    <location>
        <position position="103"/>
    </location>
    <ligand>
        <name>S-adenosyl-L-methionine</name>
        <dbReference type="ChEBI" id="CHEBI:59789"/>
    </ligand>
</feature>
<dbReference type="AlphaFoldDB" id="A0A192H4H3"/>
<evidence type="ECO:0000313" key="9">
    <source>
        <dbReference type="Proteomes" id="UP000078582"/>
    </source>
</evidence>
<feature type="binding site" evidence="7">
    <location>
        <position position="53"/>
    </location>
    <ligand>
        <name>S-adenosyl-L-methionine</name>
        <dbReference type="ChEBI" id="CHEBI:59789"/>
    </ligand>
</feature>
<protein>
    <recommendedName>
        <fullName evidence="7">Ribosomal RNA small subunit methyltransferase H</fullName>
        <ecNumber evidence="7">2.1.1.199</ecNumber>
    </recommendedName>
    <alternativeName>
        <fullName evidence="7">16S rRNA m(4)C1402 methyltransferase</fullName>
    </alternativeName>
    <alternativeName>
        <fullName evidence="7">rRNA (cytosine-N(4)-)-methyltransferase RsmH</fullName>
    </alternativeName>
</protein>
<dbReference type="PIRSF" id="PIRSF004486">
    <property type="entry name" value="MraW"/>
    <property type="match status" value="1"/>
</dbReference>
<dbReference type="RefSeq" id="WP_068224862.1">
    <property type="nucleotide sequence ID" value="NZ_CP014623.1"/>
</dbReference>
<evidence type="ECO:0000313" key="8">
    <source>
        <dbReference type="EMBL" id="ANK63148.1"/>
    </source>
</evidence>
<dbReference type="InterPro" id="IPR023397">
    <property type="entry name" value="SAM-dep_MeTrfase_MraW_recog"/>
</dbReference>
<gene>
    <name evidence="7" type="primary">rsmH</name>
    <name evidence="8" type="ORF">AYR53_10465</name>
</gene>
<evidence type="ECO:0000256" key="3">
    <source>
        <dbReference type="ARBA" id="ARBA00022552"/>
    </source>
</evidence>
<evidence type="ECO:0000256" key="1">
    <source>
        <dbReference type="ARBA" id="ARBA00010396"/>
    </source>
</evidence>
<dbReference type="Pfam" id="PF01795">
    <property type="entry name" value="Methyltransf_5"/>
    <property type="match status" value="1"/>
</dbReference>
<dbReference type="PANTHER" id="PTHR11265">
    <property type="entry name" value="S-ADENOSYL-METHYLTRANSFERASE MRAW"/>
    <property type="match status" value="1"/>
</dbReference>
<dbReference type="STRING" id="375175.AYR53_10465"/>
<dbReference type="EC" id="2.1.1.199" evidence="7"/>
<comment type="catalytic activity">
    <reaction evidence="7">
        <text>cytidine(1402) in 16S rRNA + S-adenosyl-L-methionine = N(4)-methylcytidine(1402) in 16S rRNA + S-adenosyl-L-homocysteine + H(+)</text>
        <dbReference type="Rhea" id="RHEA:42928"/>
        <dbReference type="Rhea" id="RHEA-COMP:10286"/>
        <dbReference type="Rhea" id="RHEA-COMP:10287"/>
        <dbReference type="ChEBI" id="CHEBI:15378"/>
        <dbReference type="ChEBI" id="CHEBI:57856"/>
        <dbReference type="ChEBI" id="CHEBI:59789"/>
        <dbReference type="ChEBI" id="CHEBI:74506"/>
        <dbReference type="ChEBI" id="CHEBI:82748"/>
        <dbReference type="EC" id="2.1.1.199"/>
    </reaction>
</comment>
<keyword evidence="6 7" id="KW-0949">S-adenosyl-L-methionine</keyword>
<sequence length="316" mass="35076">MAFTHETVLLNETVASLQLKPNGVYVDATLGGGGHSELILSKLAKNGHLFAFDQDEEAITNGKKRLAPYVNSGQVTFIKDNFRNLSQALAQHQVNQIDGIIYDLGVSSPQFDEAARGFSYKLTAPLDMRMDQSAALTAREIVNDWPYADLERILYRYGEDKFAKRVARAIERDRAVTPIETTTQLAETVKHAIPAAARRKGGHPAKRTFQAIRIAVNDELGAAEESLEAAIKLLNVNGRIAVITFQSLEDRLVRTIFRDHARTPEIPRGLPIMGAGEQAELKIITKKPILPTATEIEKNRRSRSAQLRVAEKQVQK</sequence>
<organism evidence="8 9">
    <name type="scientific">Loigolactobacillus backii</name>
    <dbReference type="NCBI Taxonomy" id="375175"/>
    <lineage>
        <taxon>Bacteria</taxon>
        <taxon>Bacillati</taxon>
        <taxon>Bacillota</taxon>
        <taxon>Bacilli</taxon>
        <taxon>Lactobacillales</taxon>
        <taxon>Lactobacillaceae</taxon>
        <taxon>Loigolactobacillus</taxon>
    </lineage>
</organism>
<dbReference type="NCBIfam" id="TIGR00006">
    <property type="entry name" value="16S rRNA (cytosine(1402)-N(4))-methyltransferase RsmH"/>
    <property type="match status" value="1"/>
</dbReference>
<evidence type="ECO:0000256" key="7">
    <source>
        <dbReference type="HAMAP-Rule" id="MF_01007"/>
    </source>
</evidence>
<dbReference type="PANTHER" id="PTHR11265:SF0">
    <property type="entry name" value="12S RRNA N4-METHYLCYTIDINE METHYLTRANSFERASE"/>
    <property type="match status" value="1"/>
</dbReference>
<reference evidence="8 9" key="1">
    <citation type="submission" date="2016-03" db="EMBL/GenBank/DDBJ databases">
        <title>Pediococcus and Lactobacillus from brewery environment - whole genome sequencing and assembly.</title>
        <authorList>
            <person name="Behr J."/>
            <person name="Geissler A.J."/>
            <person name="Vogel R.F."/>
        </authorList>
    </citation>
    <scope>NUCLEOTIDE SEQUENCE [LARGE SCALE GENOMIC DNA]</scope>
    <source>
        <strain evidence="8 9">TMW 1.1989</strain>
    </source>
</reference>
<evidence type="ECO:0000256" key="6">
    <source>
        <dbReference type="ARBA" id="ARBA00022691"/>
    </source>
</evidence>
<evidence type="ECO:0000256" key="5">
    <source>
        <dbReference type="ARBA" id="ARBA00022679"/>
    </source>
</evidence>
<accession>A0A192H4H3</accession>
<feature type="binding site" evidence="7">
    <location>
        <position position="82"/>
    </location>
    <ligand>
        <name>S-adenosyl-L-methionine</name>
        <dbReference type="ChEBI" id="CHEBI:59789"/>
    </ligand>
</feature>
<dbReference type="InterPro" id="IPR002903">
    <property type="entry name" value="RsmH"/>
</dbReference>
<keyword evidence="9" id="KW-1185">Reference proteome</keyword>
<dbReference type="EMBL" id="CP014873">
    <property type="protein sequence ID" value="ANK63148.1"/>
    <property type="molecule type" value="Genomic_DNA"/>
</dbReference>
<keyword evidence="4 7" id="KW-0489">Methyltransferase</keyword>
<dbReference type="KEGG" id="lbt:AYR52_05440"/>
<dbReference type="SUPFAM" id="SSF81799">
    <property type="entry name" value="Putative methyltransferase TM0872, insert domain"/>
    <property type="match status" value="1"/>
</dbReference>
<comment type="function">
    <text evidence="7">Specifically methylates the N4 position of cytidine in position 1402 (C1402) of 16S rRNA.</text>
</comment>
<evidence type="ECO:0000256" key="4">
    <source>
        <dbReference type="ARBA" id="ARBA00022603"/>
    </source>
</evidence>
<feature type="binding site" evidence="7">
    <location>
        <begin position="33"/>
        <end position="35"/>
    </location>
    <ligand>
        <name>S-adenosyl-L-methionine</name>
        <dbReference type="ChEBI" id="CHEBI:59789"/>
    </ligand>
</feature>